<dbReference type="InterPro" id="IPR012710">
    <property type="entry name" value="Phosphonoacetate_hydro"/>
</dbReference>
<dbReference type="InterPro" id="IPR002591">
    <property type="entry name" value="Phosphodiest/P_Trfase"/>
</dbReference>
<dbReference type="KEGG" id="bcai:K788_0006027"/>
<dbReference type="InterPro" id="IPR023116">
    <property type="entry name" value="Phosphonoacetate_hydro_insert"/>
</dbReference>
<accession>A0A0P0RRA0</accession>
<dbReference type="Gene3D" id="3.30.1360.110">
    <property type="entry name" value="Domain 2, Phosphonoacetate Hydrolase"/>
    <property type="match status" value="1"/>
</dbReference>
<sequence length="411" mass="44691">MSTSPASVEVNGRRYNWMRRPVVVVCVDGCAYEYLEMAAAAGVAPFIGKLLKPATALRGDCVVPSFTNPNNLSIVTGVPPAVHGISGNYFFDRESGTEVLMNDPKYLVAPTVLARFAEAGAKVAVVTAKDKLRRLLGKGLKGICFSSEKADEASLEENGIEAVLELVGKPVPSVYSAELSEFVFAAGVRLLETREIDLMYLSTTDYVQHKCAPGTPGANAFYQMMDGYLQRLDELGAIVAITADHGMNAKHNEDGEPNVIYLQERFDEWLGKDQARVILPITDPYVVHHGALGSFATVYLPESADIDALRSKLTAEPGIELVLNSEEGCERFELPPARMGDLIVISRRDVVLGTQRIRHDLSGLDAPLRSHGGLAEQSVPLIFSQPVAKSAAQRARLRNFDVIDIALNHLQ</sequence>
<dbReference type="Gene3D" id="3.40.720.10">
    <property type="entry name" value="Alkaline Phosphatase, subunit A"/>
    <property type="match status" value="1"/>
</dbReference>
<dbReference type="CDD" id="cd16018">
    <property type="entry name" value="Enpp"/>
    <property type="match status" value="1"/>
</dbReference>
<dbReference type="AlphaFoldDB" id="A0A0P0RRA0"/>
<dbReference type="Pfam" id="PF01663">
    <property type="entry name" value="Phosphodiest"/>
    <property type="match status" value="1"/>
</dbReference>
<dbReference type="PANTHER" id="PTHR10151">
    <property type="entry name" value="ECTONUCLEOTIDE PYROPHOSPHATASE/PHOSPHODIESTERASE"/>
    <property type="match status" value="1"/>
</dbReference>
<keyword evidence="1" id="KW-0378">Hydrolase</keyword>
<keyword evidence="1" id="KW-0614">Plasmid</keyword>
<evidence type="ECO:0000313" key="1">
    <source>
        <dbReference type="EMBL" id="ALL71566.1"/>
    </source>
</evidence>
<dbReference type="RefSeq" id="WP_035992037.1">
    <property type="nucleotide sequence ID" value="NZ_CP012748.1"/>
</dbReference>
<dbReference type="GO" id="GO:0047400">
    <property type="term" value="F:phosphonoacetate hydrolase activity"/>
    <property type="evidence" value="ECO:0007669"/>
    <property type="project" value="InterPro"/>
</dbReference>
<organism evidence="1 2">
    <name type="scientific">Paraburkholderia caribensis MBA4</name>
    <dbReference type="NCBI Taxonomy" id="1323664"/>
    <lineage>
        <taxon>Bacteria</taxon>
        <taxon>Pseudomonadati</taxon>
        <taxon>Pseudomonadota</taxon>
        <taxon>Betaproteobacteria</taxon>
        <taxon>Burkholderiales</taxon>
        <taxon>Burkholderiaceae</taxon>
        <taxon>Paraburkholderia</taxon>
    </lineage>
</organism>
<gene>
    <name evidence="1" type="ORF">K788_0006027</name>
</gene>
<name>A0A0P0RRA0_9BURK</name>
<proteinExistence type="predicted"/>
<evidence type="ECO:0000313" key="2">
    <source>
        <dbReference type="Proteomes" id="UP000019146"/>
    </source>
</evidence>
<dbReference type="PANTHER" id="PTHR10151:SF120">
    <property type="entry name" value="BIS(5'-ADENOSYL)-TRIPHOSPHATASE"/>
    <property type="match status" value="1"/>
</dbReference>
<protein>
    <submittedName>
        <fullName evidence="1">Phosphonoacetate hydrolase</fullName>
    </submittedName>
</protein>
<dbReference type="Proteomes" id="UP000019146">
    <property type="component" value="Plasmid unnamed"/>
</dbReference>
<dbReference type="InterPro" id="IPR017850">
    <property type="entry name" value="Alkaline_phosphatase_core_sf"/>
</dbReference>
<dbReference type="NCBIfam" id="TIGR02335">
    <property type="entry name" value="hydr_PhnA"/>
    <property type="match status" value="1"/>
</dbReference>
<reference evidence="1 2" key="1">
    <citation type="journal article" date="2014" name="Genome Announc.">
        <title>Draft Genome Sequence of the Haloacid-Degrading Burkholderia caribensis Strain MBA4.</title>
        <authorList>
            <person name="Pan Y."/>
            <person name="Kong K.F."/>
            <person name="Tsang J.S."/>
        </authorList>
    </citation>
    <scope>NUCLEOTIDE SEQUENCE [LARGE SCALE GENOMIC DNA]</scope>
    <source>
        <strain evidence="1 2">MBA4</strain>
        <plasmid evidence="2">Plasmid</plasmid>
    </source>
</reference>
<dbReference type="SUPFAM" id="SSF53649">
    <property type="entry name" value="Alkaline phosphatase-like"/>
    <property type="match status" value="1"/>
</dbReference>
<dbReference type="EMBL" id="CP012748">
    <property type="protein sequence ID" value="ALL71566.1"/>
    <property type="molecule type" value="Genomic_DNA"/>
</dbReference>
<geneLocation type="plasmid" evidence="2"/>
<dbReference type="GeneID" id="69974910"/>